<sequence>MADDILGYSVIGTDGEANKFSVVSAFYNREECIAEAVASITERLWCASELDVCVDMHGIQEEYVIPQKSDFAAQMIPVYESCSIPLTAAGQTPLHLDYIPWIRYMVGVDDAVQKLAPASEQSGRRTRNSRRAVEQRYLGHLKERELETLSRTAFATVDR</sequence>
<dbReference type="Proteomes" id="UP001385951">
    <property type="component" value="Unassembled WGS sequence"/>
</dbReference>
<evidence type="ECO:0000313" key="1">
    <source>
        <dbReference type="EMBL" id="KAK7695809.1"/>
    </source>
</evidence>
<organism evidence="1 2">
    <name type="scientific">Cerrena zonata</name>
    <dbReference type="NCBI Taxonomy" id="2478898"/>
    <lineage>
        <taxon>Eukaryota</taxon>
        <taxon>Fungi</taxon>
        <taxon>Dikarya</taxon>
        <taxon>Basidiomycota</taxon>
        <taxon>Agaricomycotina</taxon>
        <taxon>Agaricomycetes</taxon>
        <taxon>Polyporales</taxon>
        <taxon>Cerrenaceae</taxon>
        <taxon>Cerrena</taxon>
    </lineage>
</organism>
<comment type="caution">
    <text evidence="1">The sequence shown here is derived from an EMBL/GenBank/DDBJ whole genome shotgun (WGS) entry which is preliminary data.</text>
</comment>
<dbReference type="EMBL" id="JASBNA010000001">
    <property type="protein sequence ID" value="KAK7695809.1"/>
    <property type="molecule type" value="Genomic_DNA"/>
</dbReference>
<reference evidence="1 2" key="1">
    <citation type="submission" date="2022-09" db="EMBL/GenBank/DDBJ databases">
        <authorList>
            <person name="Palmer J.M."/>
        </authorList>
    </citation>
    <scope>NUCLEOTIDE SEQUENCE [LARGE SCALE GENOMIC DNA]</scope>
    <source>
        <strain evidence="1 2">DSM 7382</strain>
    </source>
</reference>
<accession>A0AAW0GWR1</accession>
<proteinExistence type="predicted"/>
<gene>
    <name evidence="1" type="ORF">QCA50_000447</name>
</gene>
<dbReference type="AlphaFoldDB" id="A0AAW0GWR1"/>
<name>A0AAW0GWR1_9APHY</name>
<evidence type="ECO:0000313" key="2">
    <source>
        <dbReference type="Proteomes" id="UP001385951"/>
    </source>
</evidence>
<keyword evidence="2" id="KW-1185">Reference proteome</keyword>
<protein>
    <submittedName>
        <fullName evidence="1">Uncharacterized protein</fullName>
    </submittedName>
</protein>